<dbReference type="Proteomes" id="UP000005953">
    <property type="component" value="Unassembled WGS sequence"/>
</dbReference>
<name>A4BJP0_9GAMM</name>
<protein>
    <submittedName>
        <fullName evidence="2">Histone acetyltransferase HPA2/related acetyltransferase</fullName>
    </submittedName>
</protein>
<gene>
    <name evidence="2" type="ORF">MED297_06559</name>
</gene>
<accession>A4BJP0</accession>
<dbReference type="HOGENOM" id="CLU_111226_3_0_6"/>
<dbReference type="Gene3D" id="3.40.630.30">
    <property type="match status" value="1"/>
</dbReference>
<dbReference type="RefSeq" id="WP_008048614.1">
    <property type="nucleotide sequence ID" value="NZ_CH724155.1"/>
</dbReference>
<evidence type="ECO:0000313" key="2">
    <source>
        <dbReference type="EMBL" id="EAR07680.1"/>
    </source>
</evidence>
<evidence type="ECO:0000313" key="3">
    <source>
        <dbReference type="Proteomes" id="UP000005953"/>
    </source>
</evidence>
<dbReference type="PROSITE" id="PS51186">
    <property type="entry name" value="GNAT"/>
    <property type="match status" value="1"/>
</dbReference>
<comment type="caution">
    <text evidence="2">The sequence shown here is derived from an EMBL/GenBank/DDBJ whole genome shotgun (WGS) entry which is preliminary data.</text>
</comment>
<reference evidence="2 3" key="1">
    <citation type="submission" date="2006-02" db="EMBL/GenBank/DDBJ databases">
        <authorList>
            <person name="Pinhassi J."/>
            <person name="Pedros-Alio C."/>
            <person name="Ferriera S."/>
            <person name="Johnson J."/>
            <person name="Kravitz S."/>
            <person name="Halpern A."/>
            <person name="Remington K."/>
            <person name="Beeson K."/>
            <person name="Tran B."/>
            <person name="Rogers Y.-H."/>
            <person name="Friedman R."/>
            <person name="Venter J.C."/>
        </authorList>
    </citation>
    <scope>NUCLEOTIDE SEQUENCE [LARGE SCALE GENOMIC DNA]</scope>
    <source>
        <strain evidence="2 3">MED297</strain>
    </source>
</reference>
<feature type="domain" description="N-acetyltransferase" evidence="1">
    <location>
        <begin position="6"/>
        <end position="159"/>
    </location>
</feature>
<dbReference type="GO" id="GO:0016747">
    <property type="term" value="F:acyltransferase activity, transferring groups other than amino-acyl groups"/>
    <property type="evidence" value="ECO:0007669"/>
    <property type="project" value="InterPro"/>
</dbReference>
<dbReference type="Pfam" id="PF00583">
    <property type="entry name" value="Acetyltransf_1"/>
    <property type="match status" value="1"/>
</dbReference>
<dbReference type="InterPro" id="IPR016181">
    <property type="entry name" value="Acyl_CoA_acyltransferase"/>
</dbReference>
<dbReference type="SUPFAM" id="SSF55729">
    <property type="entry name" value="Acyl-CoA N-acyltransferases (Nat)"/>
    <property type="match status" value="1"/>
</dbReference>
<proteinExistence type="predicted"/>
<dbReference type="AlphaFoldDB" id="A4BJP0"/>
<keyword evidence="2" id="KW-0808">Transferase</keyword>
<keyword evidence="3" id="KW-1185">Reference proteome</keyword>
<sequence>MTQTPFNVRPYQPDDRDALLNLAVHDEQIPFVGHMADLLAANSATRHPFVLETNGTLVGFFHIDTGYADEYDFAHAGDVGLRAFLIDHRHQGNGFGRQTMTHLPRLMQTHFPHAKRLVLTVNCKNPTAYQLYCRNGFIDDGELYHGGAAGPQHVLRMPL</sequence>
<dbReference type="STRING" id="314283.MED297_06559"/>
<dbReference type="InterPro" id="IPR000182">
    <property type="entry name" value="GNAT_dom"/>
</dbReference>
<evidence type="ECO:0000259" key="1">
    <source>
        <dbReference type="PROSITE" id="PS51186"/>
    </source>
</evidence>
<dbReference type="OrthoDB" id="8304386at2"/>
<dbReference type="EMBL" id="AAOE01000035">
    <property type="protein sequence ID" value="EAR07680.1"/>
    <property type="molecule type" value="Genomic_DNA"/>
</dbReference>
<organism evidence="2 3">
    <name type="scientific">Reinekea blandensis MED297</name>
    <dbReference type="NCBI Taxonomy" id="314283"/>
    <lineage>
        <taxon>Bacteria</taxon>
        <taxon>Pseudomonadati</taxon>
        <taxon>Pseudomonadota</taxon>
        <taxon>Gammaproteobacteria</taxon>
        <taxon>Oceanospirillales</taxon>
        <taxon>Saccharospirillaceae</taxon>
        <taxon>Reinekea</taxon>
    </lineage>
</organism>